<sequence>MHDTIFLPRLMFLTAVVAVGQSSPVVSPTKGCTYTTYEPVPYPCDKLDFTETHYPSTATETAYIDCHGCSNAEVDKQLWYCGLQPVYDTITVLTPTTTTSTACFPSPTDTILPRRPDQQDAVVTNALCLTTVVVQPTLSAGPTLTRYSTTATSTSRVPCGGCDLIVSTALLGPGPPARFTTTVTSPAVSSTAYACA</sequence>
<keyword evidence="1" id="KW-0732">Signal</keyword>
<dbReference type="OrthoDB" id="5233988at2759"/>
<feature type="chain" id="PRO_5019053366" description="Ig-like domain-containing protein" evidence="1">
    <location>
        <begin position="23"/>
        <end position="196"/>
    </location>
</feature>
<name>A0A420YFZ9_9PEZI</name>
<evidence type="ECO:0000256" key="1">
    <source>
        <dbReference type="SAM" id="SignalP"/>
    </source>
</evidence>
<reference evidence="2 3" key="1">
    <citation type="submission" date="2018-08" db="EMBL/GenBank/DDBJ databases">
        <title>Draft genome of the lignicolous fungus Coniochaeta pulveracea.</title>
        <authorList>
            <person name="Borstlap C.J."/>
            <person name="De Witt R.N."/>
            <person name="Botha A."/>
            <person name="Volschenk H."/>
        </authorList>
    </citation>
    <scope>NUCLEOTIDE SEQUENCE [LARGE SCALE GENOMIC DNA]</scope>
    <source>
        <strain evidence="2 3">CAB683</strain>
    </source>
</reference>
<evidence type="ECO:0008006" key="4">
    <source>
        <dbReference type="Google" id="ProtNLM"/>
    </source>
</evidence>
<dbReference type="AlphaFoldDB" id="A0A420YFZ9"/>
<proteinExistence type="predicted"/>
<gene>
    <name evidence="2" type="ORF">DL546_002604</name>
</gene>
<feature type="signal peptide" evidence="1">
    <location>
        <begin position="1"/>
        <end position="22"/>
    </location>
</feature>
<evidence type="ECO:0000313" key="3">
    <source>
        <dbReference type="Proteomes" id="UP000275385"/>
    </source>
</evidence>
<protein>
    <recommendedName>
        <fullName evidence="4">Ig-like domain-containing protein</fullName>
    </recommendedName>
</protein>
<dbReference type="EMBL" id="QVQW01000012">
    <property type="protein sequence ID" value="RKU46734.1"/>
    <property type="molecule type" value="Genomic_DNA"/>
</dbReference>
<keyword evidence="3" id="KW-1185">Reference proteome</keyword>
<dbReference type="Proteomes" id="UP000275385">
    <property type="component" value="Unassembled WGS sequence"/>
</dbReference>
<evidence type="ECO:0000313" key="2">
    <source>
        <dbReference type="EMBL" id="RKU46734.1"/>
    </source>
</evidence>
<accession>A0A420YFZ9</accession>
<organism evidence="2 3">
    <name type="scientific">Coniochaeta pulveracea</name>
    <dbReference type="NCBI Taxonomy" id="177199"/>
    <lineage>
        <taxon>Eukaryota</taxon>
        <taxon>Fungi</taxon>
        <taxon>Dikarya</taxon>
        <taxon>Ascomycota</taxon>
        <taxon>Pezizomycotina</taxon>
        <taxon>Sordariomycetes</taxon>
        <taxon>Sordariomycetidae</taxon>
        <taxon>Coniochaetales</taxon>
        <taxon>Coniochaetaceae</taxon>
        <taxon>Coniochaeta</taxon>
    </lineage>
</organism>
<comment type="caution">
    <text evidence="2">The sequence shown here is derived from an EMBL/GenBank/DDBJ whole genome shotgun (WGS) entry which is preliminary data.</text>
</comment>